<organism evidence="1 2">
    <name type="scientific">Mycolicibacterium sphagni</name>
    <dbReference type="NCBI Taxonomy" id="1786"/>
    <lineage>
        <taxon>Bacteria</taxon>
        <taxon>Bacillati</taxon>
        <taxon>Actinomycetota</taxon>
        <taxon>Actinomycetes</taxon>
        <taxon>Mycobacteriales</taxon>
        <taxon>Mycobacteriaceae</taxon>
        <taxon>Mycolicibacterium</taxon>
    </lineage>
</organism>
<reference evidence="1 2" key="1">
    <citation type="submission" date="2017-07" db="EMBL/GenBank/DDBJ databases">
        <title>The new phylogeny of genus Mycobacterium.</title>
        <authorList>
            <person name="Tortoli E."/>
            <person name="Trovato A."/>
            <person name="Cirillo D.M."/>
        </authorList>
    </citation>
    <scope>NUCLEOTIDE SEQUENCE [LARGE SCALE GENOMIC DNA]</scope>
    <source>
        <strain evidence="1 2">ATCC 33027</strain>
    </source>
</reference>
<dbReference type="EMBL" id="NOZR01000003">
    <property type="protein sequence ID" value="OYN81724.1"/>
    <property type="molecule type" value="Genomic_DNA"/>
</dbReference>
<sequence>MAGGMVLASAARAATRTKTSIPVIEPDDDYINPIGEQLPIETIVELAAAHFVIRLARIIGLGDDTWPFF</sequence>
<evidence type="ECO:0000313" key="1">
    <source>
        <dbReference type="EMBL" id="OYN81724.1"/>
    </source>
</evidence>
<name>A0A255DR56_9MYCO</name>
<protein>
    <submittedName>
        <fullName evidence="1">Uncharacterized protein</fullName>
    </submittedName>
</protein>
<accession>A0A255DR56</accession>
<keyword evidence="2" id="KW-1185">Reference proteome</keyword>
<evidence type="ECO:0000313" key="2">
    <source>
        <dbReference type="Proteomes" id="UP000216063"/>
    </source>
</evidence>
<comment type="caution">
    <text evidence="1">The sequence shown here is derived from an EMBL/GenBank/DDBJ whole genome shotgun (WGS) entry which is preliminary data.</text>
</comment>
<gene>
    <name evidence="1" type="ORF">CG716_05050</name>
</gene>
<dbReference type="AlphaFoldDB" id="A0A255DR56"/>
<proteinExistence type="predicted"/>
<dbReference type="Proteomes" id="UP000216063">
    <property type="component" value="Unassembled WGS sequence"/>
</dbReference>